<evidence type="ECO:0000313" key="4">
    <source>
        <dbReference type="EMBL" id="AWX69410.1"/>
    </source>
</evidence>
<evidence type="ECO:0000313" key="5">
    <source>
        <dbReference type="Proteomes" id="UP000250218"/>
    </source>
</evidence>
<dbReference type="InterPro" id="IPR000424">
    <property type="entry name" value="Primosome_PriB/ssb"/>
</dbReference>
<evidence type="ECO:0000256" key="2">
    <source>
        <dbReference type="PROSITE-ProRule" id="PRU00252"/>
    </source>
</evidence>
<dbReference type="GO" id="GO:0003697">
    <property type="term" value="F:single-stranded DNA binding"/>
    <property type="evidence" value="ECO:0007669"/>
    <property type="project" value="InterPro"/>
</dbReference>
<evidence type="ECO:0000256" key="1">
    <source>
        <dbReference type="ARBA" id="ARBA00023125"/>
    </source>
</evidence>
<protein>
    <recommendedName>
        <fullName evidence="6">Single-stranded DNA-binding protein</fullName>
    </recommendedName>
</protein>
<dbReference type="AlphaFoldDB" id="A0A2Z4NCX9"/>
<dbReference type="InterPro" id="IPR012340">
    <property type="entry name" value="NA-bd_OB-fold"/>
</dbReference>
<sequence length="150" mass="17815">MNACEKERNMNKIKMSGFLYKVGELHDNNSAQYIKCVLAIRDKDKKDIQFFDLVAFNEEAEKISDFHKEHKKAMIKVEGKLKKNVYTSIKDNTRRSFVEVLINKVDLFELKQDKEYKNEKYFKLAEELSSEKEKEEIDKGISKDDFQLEF</sequence>
<dbReference type="Proteomes" id="UP000250218">
    <property type="component" value="Chromosome"/>
</dbReference>
<accession>A0A2Z4NCX9</accession>
<dbReference type="KEGG" id="mane:DP065_01410"/>
<evidence type="ECO:0008006" key="6">
    <source>
        <dbReference type="Google" id="ProtNLM"/>
    </source>
</evidence>
<evidence type="ECO:0000256" key="3">
    <source>
        <dbReference type="SAM" id="MobiDB-lite"/>
    </source>
</evidence>
<proteinExistence type="predicted"/>
<dbReference type="EMBL" id="CP030140">
    <property type="protein sequence ID" value="AWX69410.1"/>
    <property type="molecule type" value="Genomic_DNA"/>
</dbReference>
<feature type="region of interest" description="Disordered" evidence="3">
    <location>
        <begin position="130"/>
        <end position="150"/>
    </location>
</feature>
<reference evidence="5" key="1">
    <citation type="submission" date="2018-06" db="EMBL/GenBank/DDBJ databases">
        <title>Complete genome sequences of Mycoplasma anatis, M. anseris and M. cloacale type strains.</title>
        <authorList>
            <person name="Grozner D."/>
            <person name="Forro B."/>
            <person name="Sulyok K.M."/>
            <person name="Marton S."/>
            <person name="Kreizinger Z."/>
            <person name="Banyai K."/>
            <person name="Gyuranecz M."/>
        </authorList>
    </citation>
    <scope>NUCLEOTIDE SEQUENCE [LARGE SCALE GENOMIC DNA]</scope>
    <source>
        <strain evidence="5">ATCC 49234</strain>
    </source>
</reference>
<keyword evidence="1 2" id="KW-0238">DNA-binding</keyword>
<dbReference type="Gene3D" id="2.40.50.140">
    <property type="entry name" value="Nucleic acid-binding proteins"/>
    <property type="match status" value="1"/>
</dbReference>
<dbReference type="SUPFAM" id="SSF50249">
    <property type="entry name" value="Nucleic acid-binding proteins"/>
    <property type="match status" value="1"/>
</dbReference>
<dbReference type="PROSITE" id="PS50935">
    <property type="entry name" value="SSB"/>
    <property type="match status" value="1"/>
</dbReference>
<gene>
    <name evidence="4" type="ORF">DP065_01410</name>
</gene>
<keyword evidence="5" id="KW-1185">Reference proteome</keyword>
<name>A0A2Z4NCX9_9BACT</name>
<organism evidence="4 5">
    <name type="scientific">[Mycoplasma] anseris</name>
    <dbReference type="NCBI Taxonomy" id="92400"/>
    <lineage>
        <taxon>Bacteria</taxon>
        <taxon>Bacillati</taxon>
        <taxon>Mycoplasmatota</taxon>
        <taxon>Mycoplasmoidales</taxon>
        <taxon>Metamycoplasmataceae</taxon>
        <taxon>Metamycoplasma</taxon>
    </lineage>
</organism>